<keyword evidence="2" id="KW-1003">Cell membrane</keyword>
<evidence type="ECO:0000256" key="7">
    <source>
        <dbReference type="ARBA" id="ARBA00023136"/>
    </source>
</evidence>
<evidence type="ECO:0000256" key="5">
    <source>
        <dbReference type="ARBA" id="ARBA00022725"/>
    </source>
</evidence>
<dbReference type="Pfam" id="PF02949">
    <property type="entry name" value="7tm_6"/>
    <property type="match status" value="1"/>
</dbReference>
<comment type="caution">
    <text evidence="10">Lacks conserved residue(s) required for the propagation of feature annotation.</text>
</comment>
<dbReference type="GO" id="GO:0005549">
    <property type="term" value="F:odorant binding"/>
    <property type="evidence" value="ECO:0007669"/>
    <property type="project" value="InterPro"/>
</dbReference>
<dbReference type="PANTHER" id="PTHR21137">
    <property type="entry name" value="ODORANT RECEPTOR"/>
    <property type="match status" value="1"/>
</dbReference>
<keyword evidence="11" id="KW-1185">Reference proteome</keyword>
<gene>
    <name evidence="12" type="primary">LOC105265982</name>
</gene>
<feature type="transmembrane region" description="Helical" evidence="10">
    <location>
        <begin position="125"/>
        <end position="145"/>
    </location>
</feature>
<sequence>MTFDRQEILPVRITYSLLFLAGFGTPTTDQERRTLTILLIYTLWTIFFGGILIFIDAYYVWGSFEEMLYTAVNIMTVLICGIKFISTVLQRTRYENFLRLARESLWKQAESDDDKKVMEKCTKQALIFVCAFVMLAGGSGVLYILEAIYYNLVNDITNFTSVRERAFIMKLWCDWPFYEAPKFHLMFLVQSFTIMHYGLLYCCFENFLVLTNIFLTGQFTILKYRLEVLNSELTTGRIDDGRVGSSKDSLNTMSQEFKNCIKQHQFLIKATQQLEELYTLKNLASIMAYSSMICLSGYQTMTPGNPLVRKIKYGIYVTGCLSQLFCFTFTCDELSLGSVSVSDGPYNSGWYGGNWSEKGRSLTKDLSIMIMRAQRPCRLTAGGFFNVTLNILKSVLTTAFSYLTLIRQSAK</sequence>
<evidence type="ECO:0000313" key="12">
    <source>
        <dbReference type="RefSeq" id="XP_011302145.1"/>
    </source>
</evidence>
<evidence type="ECO:0000256" key="10">
    <source>
        <dbReference type="RuleBase" id="RU351113"/>
    </source>
</evidence>
<evidence type="ECO:0000256" key="3">
    <source>
        <dbReference type="ARBA" id="ARBA00022606"/>
    </source>
</evidence>
<evidence type="ECO:0000256" key="9">
    <source>
        <dbReference type="ARBA" id="ARBA00023224"/>
    </source>
</evidence>
<keyword evidence="4 10" id="KW-0812">Transmembrane</keyword>
<keyword evidence="6 10" id="KW-1133">Transmembrane helix</keyword>
<dbReference type="KEGG" id="fas:105265982"/>
<dbReference type="PANTHER" id="PTHR21137:SF3">
    <property type="entry name" value="ODORANT RECEPTOR 30A-RELATED"/>
    <property type="match status" value="1"/>
</dbReference>
<accession>A0A9R1T3T2</accession>
<dbReference type="OrthoDB" id="8185860at2759"/>
<feature type="transmembrane region" description="Helical" evidence="10">
    <location>
        <begin position="194"/>
        <end position="215"/>
    </location>
</feature>
<evidence type="ECO:0000256" key="2">
    <source>
        <dbReference type="ARBA" id="ARBA00022475"/>
    </source>
</evidence>
<feature type="transmembrane region" description="Helical" evidence="10">
    <location>
        <begin position="38"/>
        <end position="61"/>
    </location>
</feature>
<dbReference type="GeneID" id="105265982"/>
<evidence type="ECO:0000256" key="8">
    <source>
        <dbReference type="ARBA" id="ARBA00023170"/>
    </source>
</evidence>
<proteinExistence type="inferred from homology"/>
<evidence type="ECO:0000256" key="1">
    <source>
        <dbReference type="ARBA" id="ARBA00004651"/>
    </source>
</evidence>
<evidence type="ECO:0000256" key="6">
    <source>
        <dbReference type="ARBA" id="ARBA00022989"/>
    </source>
</evidence>
<dbReference type="GO" id="GO:0007165">
    <property type="term" value="P:signal transduction"/>
    <property type="evidence" value="ECO:0007669"/>
    <property type="project" value="UniProtKB-KW"/>
</dbReference>
<feature type="transmembrane region" description="Helical" evidence="10">
    <location>
        <begin position="67"/>
        <end position="89"/>
    </location>
</feature>
<dbReference type="AlphaFoldDB" id="A0A9R1T3T2"/>
<keyword evidence="7 10" id="KW-0472">Membrane</keyword>
<comment type="similarity">
    <text evidence="10">Belongs to the insect chemoreceptor superfamily. Heteromeric odorant receptor channel (TC 1.A.69) family.</text>
</comment>
<keyword evidence="9 10" id="KW-0807">Transducer</keyword>
<keyword evidence="8 10" id="KW-0675">Receptor</keyword>
<dbReference type="InterPro" id="IPR004117">
    <property type="entry name" value="7tm6_olfct_rcpt"/>
</dbReference>
<protein>
    <recommendedName>
        <fullName evidence="10">Odorant receptor</fullName>
    </recommendedName>
</protein>
<keyword evidence="5 10" id="KW-0552">Olfaction</keyword>
<dbReference type="RefSeq" id="XP_011302145.1">
    <property type="nucleotide sequence ID" value="XM_011303843.1"/>
</dbReference>
<dbReference type="Proteomes" id="UP000694866">
    <property type="component" value="Unplaced"/>
</dbReference>
<comment type="subcellular location">
    <subcellularLocation>
        <location evidence="1 10">Cell membrane</location>
        <topology evidence="1 10">Multi-pass membrane protein</topology>
    </subcellularLocation>
</comment>
<dbReference type="GO" id="GO:0005886">
    <property type="term" value="C:plasma membrane"/>
    <property type="evidence" value="ECO:0007669"/>
    <property type="project" value="UniProtKB-SubCell"/>
</dbReference>
<name>A0A9R1T3T2_9HYME</name>
<evidence type="ECO:0000256" key="4">
    <source>
        <dbReference type="ARBA" id="ARBA00022692"/>
    </source>
</evidence>
<dbReference type="GO" id="GO:0004984">
    <property type="term" value="F:olfactory receptor activity"/>
    <property type="evidence" value="ECO:0007669"/>
    <property type="project" value="InterPro"/>
</dbReference>
<reference evidence="12" key="1">
    <citation type="submission" date="2025-08" db="UniProtKB">
        <authorList>
            <consortium name="RefSeq"/>
        </authorList>
    </citation>
    <scope>IDENTIFICATION</scope>
    <source>
        <strain evidence="12">USDA-PBARC FA_bdor</strain>
        <tissue evidence="12">Whole organism</tissue>
    </source>
</reference>
<evidence type="ECO:0000313" key="11">
    <source>
        <dbReference type="Proteomes" id="UP000694866"/>
    </source>
</evidence>
<organism evidence="11 12">
    <name type="scientific">Fopius arisanus</name>
    <dbReference type="NCBI Taxonomy" id="64838"/>
    <lineage>
        <taxon>Eukaryota</taxon>
        <taxon>Metazoa</taxon>
        <taxon>Ecdysozoa</taxon>
        <taxon>Arthropoda</taxon>
        <taxon>Hexapoda</taxon>
        <taxon>Insecta</taxon>
        <taxon>Pterygota</taxon>
        <taxon>Neoptera</taxon>
        <taxon>Endopterygota</taxon>
        <taxon>Hymenoptera</taxon>
        <taxon>Apocrita</taxon>
        <taxon>Ichneumonoidea</taxon>
        <taxon>Braconidae</taxon>
        <taxon>Opiinae</taxon>
        <taxon>Fopius</taxon>
    </lineage>
</organism>
<keyword evidence="3 10" id="KW-0716">Sensory transduction</keyword>